<accession>A0A2K3K8D9</accession>
<name>A0A2K3K8D9_TRIPR</name>
<comment type="caution">
    <text evidence="1">The sequence shown here is derived from an EMBL/GenBank/DDBJ whole genome shotgun (WGS) entry which is preliminary data.</text>
</comment>
<dbReference type="AlphaFoldDB" id="A0A2K3K8D9"/>
<protein>
    <submittedName>
        <fullName evidence="1">Uncharacterized protein</fullName>
    </submittedName>
</protein>
<gene>
    <name evidence="1" type="ORF">L195_g053045</name>
</gene>
<proteinExistence type="predicted"/>
<dbReference type="Proteomes" id="UP000236291">
    <property type="component" value="Unassembled WGS sequence"/>
</dbReference>
<evidence type="ECO:0000313" key="1">
    <source>
        <dbReference type="EMBL" id="PNX62555.1"/>
    </source>
</evidence>
<reference evidence="1 2" key="2">
    <citation type="journal article" date="2017" name="Front. Plant Sci.">
        <title>Gene Classification and Mining of Molecular Markers Useful in Red Clover (Trifolium pratense) Breeding.</title>
        <authorList>
            <person name="Istvanek J."/>
            <person name="Dluhosova J."/>
            <person name="Dluhos P."/>
            <person name="Patkova L."/>
            <person name="Nedelnik J."/>
            <person name="Repkova J."/>
        </authorList>
    </citation>
    <scope>NUCLEOTIDE SEQUENCE [LARGE SCALE GENOMIC DNA]</scope>
    <source>
        <strain evidence="2">cv. Tatra</strain>
        <tissue evidence="1">Young leaves</tissue>
    </source>
</reference>
<organism evidence="1 2">
    <name type="scientific">Trifolium pratense</name>
    <name type="common">Red clover</name>
    <dbReference type="NCBI Taxonomy" id="57577"/>
    <lineage>
        <taxon>Eukaryota</taxon>
        <taxon>Viridiplantae</taxon>
        <taxon>Streptophyta</taxon>
        <taxon>Embryophyta</taxon>
        <taxon>Tracheophyta</taxon>
        <taxon>Spermatophyta</taxon>
        <taxon>Magnoliopsida</taxon>
        <taxon>eudicotyledons</taxon>
        <taxon>Gunneridae</taxon>
        <taxon>Pentapetalae</taxon>
        <taxon>rosids</taxon>
        <taxon>fabids</taxon>
        <taxon>Fabales</taxon>
        <taxon>Fabaceae</taxon>
        <taxon>Papilionoideae</taxon>
        <taxon>50 kb inversion clade</taxon>
        <taxon>NPAAA clade</taxon>
        <taxon>Hologalegina</taxon>
        <taxon>IRL clade</taxon>
        <taxon>Trifolieae</taxon>
        <taxon>Trifolium</taxon>
    </lineage>
</organism>
<dbReference type="EMBL" id="ASHM01087999">
    <property type="protein sequence ID" value="PNX62555.1"/>
    <property type="molecule type" value="Genomic_DNA"/>
</dbReference>
<reference evidence="1 2" key="1">
    <citation type="journal article" date="2014" name="Am. J. Bot.">
        <title>Genome assembly and annotation for red clover (Trifolium pratense; Fabaceae).</title>
        <authorList>
            <person name="Istvanek J."/>
            <person name="Jaros M."/>
            <person name="Krenek A."/>
            <person name="Repkova J."/>
        </authorList>
    </citation>
    <scope>NUCLEOTIDE SEQUENCE [LARGE SCALE GENOMIC DNA]</scope>
    <source>
        <strain evidence="2">cv. Tatra</strain>
        <tissue evidence="1">Young leaves</tissue>
    </source>
</reference>
<sequence>MWIFGRVLVSDMSLVGLVKQGLLGDVTKLELLEPNNGVKVASEQFEIVQVAHGHRLTWMQGFEMDGLVPIEGNSWDGLVPSEENSWMI</sequence>
<evidence type="ECO:0000313" key="2">
    <source>
        <dbReference type="Proteomes" id="UP000236291"/>
    </source>
</evidence>